<sequence length="404" mass="45801">MWLRGSLNNKKSWSRQWNSKFTIALLSFGFHQSKSDYSLFTKNDQHGFTALLVYVDDIIVGSNNLVTIKNVKEFLHSQFKIKDLGVLKFFLGIEVARTAAGIHMCQGKYTLEILEDVGLLGCKPACTPIESNHKLAHSSTDMLTDVTSYRRLIGRLIYLTSSRPDITYAVSVLSQFVDKLAQIHLHHAHRVLRYLKGSIGQGLFFSASSSLHLKVYSDSDWAACPETRRSVTGFCVFLGDSLVSWKSKKQATISRSSAEAEYQALAYTCCEVVWLITLFKDFNIQHKQPALLYCDNQATIHLTKNTIFHERTKHIEIDFHFIREWVAAGAIALVHVSSKFQLTDIFTKALSTAQFQILLSKMGILNIYAHLEGESQQRRNQASTNEKLLYMHSDKTEEYPSSSV</sequence>
<dbReference type="Pfam" id="PF07727">
    <property type="entry name" value="RVT_2"/>
    <property type="match status" value="1"/>
</dbReference>
<dbReference type="Gramene" id="Jr04_10060_p1">
    <property type="protein sequence ID" value="cds.Jr04_10060_p1"/>
    <property type="gene ID" value="Jr04_10060"/>
</dbReference>
<accession>A0A2I4DJU8</accession>
<dbReference type="PANTHER" id="PTHR11439:SF498">
    <property type="entry name" value="DNAK FAMILY PROTEIN"/>
    <property type="match status" value="1"/>
</dbReference>
<dbReference type="KEGG" id="jre:108980853"/>
<organism evidence="2 3">
    <name type="scientific">Juglans regia</name>
    <name type="common">English walnut</name>
    <dbReference type="NCBI Taxonomy" id="51240"/>
    <lineage>
        <taxon>Eukaryota</taxon>
        <taxon>Viridiplantae</taxon>
        <taxon>Streptophyta</taxon>
        <taxon>Embryophyta</taxon>
        <taxon>Tracheophyta</taxon>
        <taxon>Spermatophyta</taxon>
        <taxon>Magnoliopsida</taxon>
        <taxon>eudicotyledons</taxon>
        <taxon>Gunneridae</taxon>
        <taxon>Pentapetalae</taxon>
        <taxon>rosids</taxon>
        <taxon>fabids</taxon>
        <taxon>Fagales</taxon>
        <taxon>Juglandaceae</taxon>
        <taxon>Juglans</taxon>
    </lineage>
</organism>
<name>A0A2I4DJU8_JUGRE</name>
<dbReference type="SUPFAM" id="SSF56672">
    <property type="entry name" value="DNA/RNA polymerases"/>
    <property type="match status" value="1"/>
</dbReference>
<dbReference type="InterPro" id="IPR013103">
    <property type="entry name" value="RVT_2"/>
</dbReference>
<evidence type="ECO:0000313" key="3">
    <source>
        <dbReference type="RefSeq" id="XP_018807430.1"/>
    </source>
</evidence>
<dbReference type="PANTHER" id="PTHR11439">
    <property type="entry name" value="GAG-POL-RELATED RETROTRANSPOSON"/>
    <property type="match status" value="1"/>
</dbReference>
<dbReference type="GeneID" id="108980853"/>
<evidence type="ECO:0000259" key="1">
    <source>
        <dbReference type="Pfam" id="PF07727"/>
    </source>
</evidence>
<dbReference type="AlphaFoldDB" id="A0A2I4DJU8"/>
<gene>
    <name evidence="3" type="primary">LOC108980853</name>
</gene>
<dbReference type="CDD" id="cd09272">
    <property type="entry name" value="RNase_HI_RT_Ty1"/>
    <property type="match status" value="1"/>
</dbReference>
<dbReference type="RefSeq" id="XP_018807430.1">
    <property type="nucleotide sequence ID" value="XM_018951885.1"/>
</dbReference>
<dbReference type="STRING" id="51240.A0A2I4DJU8"/>
<proteinExistence type="predicted"/>
<reference evidence="3" key="1">
    <citation type="submission" date="2025-08" db="UniProtKB">
        <authorList>
            <consortium name="RefSeq"/>
        </authorList>
    </citation>
    <scope>IDENTIFICATION</scope>
    <source>
        <tissue evidence="3">Leaves</tissue>
    </source>
</reference>
<keyword evidence="2" id="KW-1185">Reference proteome</keyword>
<protein>
    <submittedName>
        <fullName evidence="3">Uncharacterized mitochondrial protein AtMg00810-like</fullName>
    </submittedName>
</protein>
<dbReference type="OrthoDB" id="998494at2759"/>
<feature type="domain" description="Reverse transcriptase Ty1/copia-type" evidence="1">
    <location>
        <begin position="11"/>
        <end position="130"/>
    </location>
</feature>
<dbReference type="Proteomes" id="UP000235220">
    <property type="component" value="Chromosome 4"/>
</dbReference>
<evidence type="ECO:0000313" key="2">
    <source>
        <dbReference type="Proteomes" id="UP000235220"/>
    </source>
</evidence>
<dbReference type="InterPro" id="IPR043502">
    <property type="entry name" value="DNA/RNA_pol_sf"/>
</dbReference>